<dbReference type="EMBL" id="BEXD01003977">
    <property type="protein sequence ID" value="GBC04942.1"/>
    <property type="molecule type" value="Genomic_DNA"/>
</dbReference>
<accession>A0A2Z6S847</accession>
<organism evidence="1 2">
    <name type="scientific">Rhizophagus clarus</name>
    <dbReference type="NCBI Taxonomy" id="94130"/>
    <lineage>
        <taxon>Eukaryota</taxon>
        <taxon>Fungi</taxon>
        <taxon>Fungi incertae sedis</taxon>
        <taxon>Mucoromycota</taxon>
        <taxon>Glomeromycotina</taxon>
        <taxon>Glomeromycetes</taxon>
        <taxon>Glomerales</taxon>
        <taxon>Glomeraceae</taxon>
        <taxon>Rhizophagus</taxon>
    </lineage>
</organism>
<sequence length="166" mass="19481">MFWTYDHKRTLANASFQRSETSIRSGLKLELHFEADQVISKVWNSNSKWTKVFESLKLHSKANYCLKLHFEAVWNSTSRWITKSGTSLRSELLSGTPFRGRPIQNSTSKQTTVWKSFIGGLLSRRSGPSLELKADRRFASFQRSSRRIRSHRLSRRLPDKFRRLKF</sequence>
<dbReference type="Proteomes" id="UP000247702">
    <property type="component" value="Unassembled WGS sequence"/>
</dbReference>
<proteinExistence type="predicted"/>
<evidence type="ECO:0000313" key="2">
    <source>
        <dbReference type="Proteomes" id="UP000247702"/>
    </source>
</evidence>
<name>A0A2Z6S847_9GLOM</name>
<keyword evidence="2" id="KW-1185">Reference proteome</keyword>
<gene>
    <name evidence="1" type="ORF">RclHR1_05960010</name>
</gene>
<evidence type="ECO:0000313" key="1">
    <source>
        <dbReference type="EMBL" id="GBC04942.1"/>
    </source>
</evidence>
<comment type="caution">
    <text evidence="1">The sequence shown here is derived from an EMBL/GenBank/DDBJ whole genome shotgun (WGS) entry which is preliminary data.</text>
</comment>
<dbReference type="AlphaFoldDB" id="A0A2Z6S847"/>
<protein>
    <submittedName>
        <fullName evidence="1">Uncharacterized protein</fullName>
    </submittedName>
</protein>
<reference evidence="1 2" key="1">
    <citation type="submission" date="2017-11" db="EMBL/GenBank/DDBJ databases">
        <title>The genome of Rhizophagus clarus HR1 reveals common genetic basis of auxotrophy among arbuscular mycorrhizal fungi.</title>
        <authorList>
            <person name="Kobayashi Y."/>
        </authorList>
    </citation>
    <scope>NUCLEOTIDE SEQUENCE [LARGE SCALE GENOMIC DNA]</scope>
    <source>
        <strain evidence="1 2">HR1</strain>
    </source>
</reference>